<dbReference type="InterPro" id="IPR001138">
    <property type="entry name" value="Zn2Cys6_DnaBD"/>
</dbReference>
<gene>
    <name evidence="4" type="ORF">CFAM422_006474</name>
</gene>
<dbReference type="InterPro" id="IPR036864">
    <property type="entry name" value="Zn2-C6_fun-type_DNA-bd_sf"/>
</dbReference>
<dbReference type="Pfam" id="PF00172">
    <property type="entry name" value="Zn_clus"/>
    <property type="match status" value="1"/>
</dbReference>
<feature type="region of interest" description="Disordered" evidence="2">
    <location>
        <begin position="50"/>
        <end position="81"/>
    </location>
</feature>
<protein>
    <recommendedName>
        <fullName evidence="3">Zn(2)-C6 fungal-type domain-containing protein</fullName>
    </recommendedName>
</protein>
<evidence type="ECO:0000313" key="4">
    <source>
        <dbReference type="EMBL" id="KAF3071715.1"/>
    </source>
</evidence>
<dbReference type="CDD" id="cd00067">
    <property type="entry name" value="GAL4"/>
    <property type="match status" value="1"/>
</dbReference>
<dbReference type="EMBL" id="QLNT01000010">
    <property type="protein sequence ID" value="KAF3071715.1"/>
    <property type="molecule type" value="Genomic_DNA"/>
</dbReference>
<dbReference type="AlphaFoldDB" id="A0A9P5CBZ4"/>
<keyword evidence="5" id="KW-1185">Reference proteome</keyword>
<evidence type="ECO:0000256" key="2">
    <source>
        <dbReference type="SAM" id="MobiDB-lite"/>
    </source>
</evidence>
<organism evidence="4 5">
    <name type="scientific">Trichoderma lentiforme</name>
    <dbReference type="NCBI Taxonomy" id="1567552"/>
    <lineage>
        <taxon>Eukaryota</taxon>
        <taxon>Fungi</taxon>
        <taxon>Dikarya</taxon>
        <taxon>Ascomycota</taxon>
        <taxon>Pezizomycotina</taxon>
        <taxon>Sordariomycetes</taxon>
        <taxon>Hypocreomycetidae</taxon>
        <taxon>Hypocreales</taxon>
        <taxon>Hypocreaceae</taxon>
        <taxon>Trichoderma</taxon>
    </lineage>
</organism>
<dbReference type="GO" id="GO:0000981">
    <property type="term" value="F:DNA-binding transcription factor activity, RNA polymerase II-specific"/>
    <property type="evidence" value="ECO:0007669"/>
    <property type="project" value="InterPro"/>
</dbReference>
<dbReference type="PROSITE" id="PS50048">
    <property type="entry name" value="ZN2_CY6_FUNGAL_2"/>
    <property type="match status" value="1"/>
</dbReference>
<dbReference type="PANTHER" id="PTHR38111">
    <property type="entry name" value="ZN(2)-C6 FUNGAL-TYPE DOMAIN-CONTAINING PROTEIN-RELATED"/>
    <property type="match status" value="1"/>
</dbReference>
<evidence type="ECO:0000259" key="3">
    <source>
        <dbReference type="PROSITE" id="PS50048"/>
    </source>
</evidence>
<dbReference type="PROSITE" id="PS00463">
    <property type="entry name" value="ZN2_CY6_FUNGAL_1"/>
    <property type="match status" value="1"/>
</dbReference>
<evidence type="ECO:0000256" key="1">
    <source>
        <dbReference type="ARBA" id="ARBA00023242"/>
    </source>
</evidence>
<feature type="domain" description="Zn(2)-C6 fungal-type" evidence="3">
    <location>
        <begin position="9"/>
        <end position="38"/>
    </location>
</feature>
<proteinExistence type="predicted"/>
<dbReference type="InterPro" id="IPR053178">
    <property type="entry name" value="Osmoadaptation_assoc"/>
</dbReference>
<dbReference type="Proteomes" id="UP000801864">
    <property type="component" value="Unassembled WGS sequence"/>
</dbReference>
<dbReference type="PANTHER" id="PTHR38111:SF11">
    <property type="entry name" value="TRANSCRIPTION FACTOR DOMAIN-CONTAINING PROTEIN-RELATED"/>
    <property type="match status" value="1"/>
</dbReference>
<accession>A0A9P5CBZ4</accession>
<comment type="caution">
    <text evidence="4">The sequence shown here is derived from an EMBL/GenBank/DDBJ whole genome shotgun (WGS) entry which is preliminary data.</text>
</comment>
<evidence type="ECO:0000313" key="5">
    <source>
        <dbReference type="Proteomes" id="UP000801864"/>
    </source>
</evidence>
<dbReference type="SMART" id="SM00066">
    <property type="entry name" value="GAL4"/>
    <property type="match status" value="1"/>
</dbReference>
<sequence>MAGTPSSRGCNACREQKKKCDALKPACSRCARLQIPCVGAGQRRFMFKVQTAASRSRRPITGSGDHNQETGGSSVIPVGHPSSPPSNAMTLATGAFVSVLEVDDPRYDVTGWTIFLNEIPRRMGTSELLDASAKTFASTLSAVQSKRSQPVETLSQFGNVLHILRGSLIQDKDQIVDSLCAIYLILLCQGWLSETPGQNVNHINGIMHLLNRVSDKDWRGEFERQILVTVCMVVIFESIANPSIKLSPWLVNLKKTYYGPEKPWGVDDHRGIGTQTITVEHMVKIPGYFQEPELHLHDLRSSYHVAFSESKSLCAYVTAMAESITPKTDIPSFRAYVRIQGVASVLVSIGLLLGTILRIFEPGNELLKMESAFLISEVAKIAARASSYRPLGAILIPLSLCTAWAAADDTGAEAEIERIVRDYETDFPDANWLDIAIWLRAKFESLKQRIKQMQVPVHHEILLIDAGKELAGRKSTAPCCVM</sequence>
<dbReference type="SUPFAM" id="SSF57701">
    <property type="entry name" value="Zn2/Cys6 DNA-binding domain"/>
    <property type="match status" value="1"/>
</dbReference>
<dbReference type="GO" id="GO:0008270">
    <property type="term" value="F:zinc ion binding"/>
    <property type="evidence" value="ECO:0007669"/>
    <property type="project" value="InterPro"/>
</dbReference>
<keyword evidence="1" id="KW-0539">Nucleus</keyword>
<name>A0A9P5CBZ4_9HYPO</name>
<reference evidence="4 5" key="1">
    <citation type="submission" date="2018-06" db="EMBL/GenBank/DDBJ databases">
        <title>Genome analysis of cellulolytic fungus Trichoderma lentiforme CFAM-422.</title>
        <authorList>
            <person name="Steindorff A.S."/>
            <person name="Formighieri E.F."/>
            <person name="Midorikawa G.E.O."/>
            <person name="Tamietti M.S."/>
            <person name="Ramos E.Z."/>
            <person name="Silva A.S."/>
            <person name="Bon E.P.S."/>
            <person name="Mendes T.D."/>
            <person name="Damaso M.C.T."/>
            <person name="Favaro L.C.L."/>
        </authorList>
    </citation>
    <scope>NUCLEOTIDE SEQUENCE [LARGE SCALE GENOMIC DNA]</scope>
    <source>
        <strain evidence="4 5">CFAM-422</strain>
    </source>
</reference>
<dbReference type="Gene3D" id="4.10.240.10">
    <property type="entry name" value="Zn(2)-C6 fungal-type DNA-binding domain"/>
    <property type="match status" value="1"/>
</dbReference>